<gene>
    <name evidence="1" type="ORF">LOK49_LG06G02529</name>
</gene>
<name>A0ACC0HFU7_9ERIC</name>
<comment type="caution">
    <text evidence="1">The sequence shown here is derived from an EMBL/GenBank/DDBJ whole genome shotgun (WGS) entry which is preliminary data.</text>
</comment>
<sequence length="82" mass="8827">MDGRSFNPITSGRSGYAPFGYGYGMGLNFEPGLNPNLVLMEEGMGLNANLNNTLSYERPTEVDVVTGAIPLCLDEGMQILKP</sequence>
<protein>
    <submittedName>
        <fullName evidence="1">Uncharacterized protein</fullName>
    </submittedName>
</protein>
<evidence type="ECO:0000313" key="2">
    <source>
        <dbReference type="Proteomes" id="UP001060215"/>
    </source>
</evidence>
<keyword evidence="2" id="KW-1185">Reference proteome</keyword>
<evidence type="ECO:0000313" key="1">
    <source>
        <dbReference type="EMBL" id="KAI8012513.1"/>
    </source>
</evidence>
<accession>A0ACC0HFU7</accession>
<reference evidence="1 2" key="1">
    <citation type="journal article" date="2022" name="Plant J.">
        <title>Chromosome-level genome of Camellia lanceoleosa provides a valuable resource for understanding genome evolution and self-incompatibility.</title>
        <authorList>
            <person name="Gong W."/>
            <person name="Xiao S."/>
            <person name="Wang L."/>
            <person name="Liao Z."/>
            <person name="Chang Y."/>
            <person name="Mo W."/>
            <person name="Hu G."/>
            <person name="Li W."/>
            <person name="Zhao G."/>
            <person name="Zhu H."/>
            <person name="Hu X."/>
            <person name="Ji K."/>
            <person name="Xiang X."/>
            <person name="Song Q."/>
            <person name="Yuan D."/>
            <person name="Jin S."/>
            <person name="Zhang L."/>
        </authorList>
    </citation>
    <scope>NUCLEOTIDE SEQUENCE [LARGE SCALE GENOMIC DNA]</scope>
    <source>
        <strain evidence="1">SQ_2022a</strain>
    </source>
</reference>
<dbReference type="EMBL" id="CM045762">
    <property type="protein sequence ID" value="KAI8012513.1"/>
    <property type="molecule type" value="Genomic_DNA"/>
</dbReference>
<dbReference type="Proteomes" id="UP001060215">
    <property type="component" value="Chromosome 5"/>
</dbReference>
<organism evidence="1 2">
    <name type="scientific">Camellia lanceoleosa</name>
    <dbReference type="NCBI Taxonomy" id="1840588"/>
    <lineage>
        <taxon>Eukaryota</taxon>
        <taxon>Viridiplantae</taxon>
        <taxon>Streptophyta</taxon>
        <taxon>Embryophyta</taxon>
        <taxon>Tracheophyta</taxon>
        <taxon>Spermatophyta</taxon>
        <taxon>Magnoliopsida</taxon>
        <taxon>eudicotyledons</taxon>
        <taxon>Gunneridae</taxon>
        <taxon>Pentapetalae</taxon>
        <taxon>asterids</taxon>
        <taxon>Ericales</taxon>
        <taxon>Theaceae</taxon>
        <taxon>Camellia</taxon>
    </lineage>
</organism>
<proteinExistence type="predicted"/>